<reference evidence="1" key="1">
    <citation type="submission" date="2014-09" db="EMBL/GenBank/DDBJ databases">
        <authorList>
            <person name="Magalhaes I.L.F."/>
            <person name="Oliveira U."/>
            <person name="Santos F.R."/>
            <person name="Vidigal T.H.D.A."/>
            <person name="Brescovit A.D."/>
            <person name="Santos A.J."/>
        </authorList>
    </citation>
    <scope>NUCLEOTIDE SEQUENCE</scope>
    <source>
        <tissue evidence="1">Shoot tissue taken approximately 20 cm above the soil surface</tissue>
    </source>
</reference>
<organism evidence="1">
    <name type="scientific">Arundo donax</name>
    <name type="common">Giant reed</name>
    <name type="synonym">Donax arundinaceus</name>
    <dbReference type="NCBI Taxonomy" id="35708"/>
    <lineage>
        <taxon>Eukaryota</taxon>
        <taxon>Viridiplantae</taxon>
        <taxon>Streptophyta</taxon>
        <taxon>Embryophyta</taxon>
        <taxon>Tracheophyta</taxon>
        <taxon>Spermatophyta</taxon>
        <taxon>Magnoliopsida</taxon>
        <taxon>Liliopsida</taxon>
        <taxon>Poales</taxon>
        <taxon>Poaceae</taxon>
        <taxon>PACMAD clade</taxon>
        <taxon>Arundinoideae</taxon>
        <taxon>Arundineae</taxon>
        <taxon>Arundo</taxon>
    </lineage>
</organism>
<evidence type="ECO:0000313" key="1">
    <source>
        <dbReference type="EMBL" id="JAE23398.1"/>
    </source>
</evidence>
<sequence length="29" mass="3245">MVEELNISTQPSYDVIFLTYASGPLEVDL</sequence>
<accession>A0A0A9GRR7</accession>
<protein>
    <submittedName>
        <fullName evidence="1">Uncharacterized protein</fullName>
    </submittedName>
</protein>
<dbReference type="EMBL" id="GBRH01174498">
    <property type="protein sequence ID" value="JAE23398.1"/>
    <property type="molecule type" value="Transcribed_RNA"/>
</dbReference>
<reference evidence="1" key="2">
    <citation type="journal article" date="2015" name="Data Brief">
        <title>Shoot transcriptome of the giant reed, Arundo donax.</title>
        <authorList>
            <person name="Barrero R.A."/>
            <person name="Guerrero F.D."/>
            <person name="Moolhuijzen P."/>
            <person name="Goolsby J.A."/>
            <person name="Tidwell J."/>
            <person name="Bellgard S.E."/>
            <person name="Bellgard M.I."/>
        </authorList>
    </citation>
    <scope>NUCLEOTIDE SEQUENCE</scope>
    <source>
        <tissue evidence="1">Shoot tissue taken approximately 20 cm above the soil surface</tissue>
    </source>
</reference>
<name>A0A0A9GRR7_ARUDO</name>
<dbReference type="AlphaFoldDB" id="A0A0A9GRR7"/>
<proteinExistence type="predicted"/>